<evidence type="ECO:0000313" key="1">
    <source>
        <dbReference type="EMBL" id="KKK68673.1"/>
    </source>
</evidence>
<reference evidence="1" key="1">
    <citation type="journal article" date="2015" name="Nature">
        <title>Complex archaea that bridge the gap between prokaryotes and eukaryotes.</title>
        <authorList>
            <person name="Spang A."/>
            <person name="Saw J.H."/>
            <person name="Jorgensen S.L."/>
            <person name="Zaremba-Niedzwiedzka K."/>
            <person name="Martijn J."/>
            <person name="Lind A.E."/>
            <person name="van Eijk R."/>
            <person name="Schleper C."/>
            <person name="Guy L."/>
            <person name="Ettema T.J."/>
        </authorList>
    </citation>
    <scope>NUCLEOTIDE SEQUENCE</scope>
</reference>
<feature type="non-terminal residue" evidence="1">
    <location>
        <position position="1"/>
    </location>
</feature>
<gene>
    <name evidence="1" type="ORF">LCGC14_2941680</name>
</gene>
<name>A0A0F8XIC4_9ZZZZ</name>
<dbReference type="EMBL" id="LAZR01059018">
    <property type="protein sequence ID" value="KKK68673.1"/>
    <property type="molecule type" value="Genomic_DNA"/>
</dbReference>
<dbReference type="AlphaFoldDB" id="A0A0F8XIC4"/>
<comment type="caution">
    <text evidence="1">The sequence shown here is derived from an EMBL/GenBank/DDBJ whole genome shotgun (WGS) entry which is preliminary data.</text>
</comment>
<protein>
    <submittedName>
        <fullName evidence="1">Uncharacterized protein</fullName>
    </submittedName>
</protein>
<organism evidence="1">
    <name type="scientific">marine sediment metagenome</name>
    <dbReference type="NCBI Taxonomy" id="412755"/>
    <lineage>
        <taxon>unclassified sequences</taxon>
        <taxon>metagenomes</taxon>
        <taxon>ecological metagenomes</taxon>
    </lineage>
</organism>
<accession>A0A0F8XIC4</accession>
<sequence length="276" mass="32040">VNNAEYNWNINQNGELVVSNLNYSSGDVFRAWYHIYNPITLPYSLNDDKSTITYLKITNKTGFEYQFILNQDYKLSDDGYTIYLLDIYNSVLKSGNFSISDNIKLKYHAPLSRKVNLASNLLFLLQDSQGNYIPIDFNYDKPLKVNSSLSIPIGGGKRLVHMTLAYLPTTIYNLTSDQSLSINYEDQNGNNIYPYIESNKWAKPITIITKPEKVKLLISNDYTQDIVITQEFDETRKYNYNYNPMETFEKGEEYTHVSIDALIKNNYQFFCSFHLV</sequence>
<proteinExistence type="predicted"/>